<keyword evidence="3" id="KW-1185">Reference proteome</keyword>
<dbReference type="Pfam" id="PF16882">
    <property type="entry name" value="DUF5079"/>
    <property type="match status" value="1"/>
</dbReference>
<dbReference type="InterPro" id="IPR031690">
    <property type="entry name" value="DUF5079"/>
</dbReference>
<reference evidence="2 3" key="1">
    <citation type="submission" date="2016-11" db="EMBL/GenBank/DDBJ databases">
        <authorList>
            <person name="Varghese N."/>
            <person name="Submissions S."/>
        </authorList>
    </citation>
    <scope>NUCLEOTIDE SEQUENCE [LARGE SCALE GENOMIC DNA]</scope>
    <source>
        <strain evidence="2 3">NFIX07</strain>
    </source>
</reference>
<evidence type="ECO:0000313" key="2">
    <source>
        <dbReference type="EMBL" id="SFZ76338.1"/>
    </source>
</evidence>
<gene>
    <name evidence="2" type="ORF">SAMN03097721_01427</name>
</gene>
<keyword evidence="1" id="KW-0472">Membrane</keyword>
<feature type="transmembrane region" description="Helical" evidence="1">
    <location>
        <begin position="12"/>
        <end position="31"/>
    </location>
</feature>
<comment type="caution">
    <text evidence="2">The sequence shown here is derived from an EMBL/GenBank/DDBJ whole genome shotgun (WGS) entry which is preliminary data.</text>
</comment>
<keyword evidence="1" id="KW-1133">Transmembrane helix</keyword>
<feature type="transmembrane region" description="Helical" evidence="1">
    <location>
        <begin position="43"/>
        <end position="65"/>
    </location>
</feature>
<keyword evidence="1" id="KW-0812">Transmembrane</keyword>
<evidence type="ECO:0000256" key="1">
    <source>
        <dbReference type="SAM" id="Phobius"/>
    </source>
</evidence>
<evidence type="ECO:0000313" key="3">
    <source>
        <dbReference type="Proteomes" id="UP000182665"/>
    </source>
</evidence>
<dbReference type="RefSeq" id="WP_390323713.1">
    <property type="nucleotide sequence ID" value="NZ_JBIAEE010000002.1"/>
</dbReference>
<proteinExistence type="predicted"/>
<feature type="transmembrane region" description="Helical" evidence="1">
    <location>
        <begin position="77"/>
        <end position="98"/>
    </location>
</feature>
<accession>A0ABY1H4M6</accession>
<protein>
    <submittedName>
        <fullName evidence="2">Uncharacterized protein</fullName>
    </submittedName>
</protein>
<name>A0ABY1H4M6_9STAP</name>
<feature type="transmembrane region" description="Helical" evidence="1">
    <location>
        <begin position="110"/>
        <end position="135"/>
    </location>
</feature>
<dbReference type="EMBL" id="FPKT01000003">
    <property type="protein sequence ID" value="SFZ76338.1"/>
    <property type="molecule type" value="Genomic_DNA"/>
</dbReference>
<organism evidence="2 3">
    <name type="scientific">Staphylococcus pasteuri</name>
    <dbReference type="NCBI Taxonomy" id="45972"/>
    <lineage>
        <taxon>Bacteria</taxon>
        <taxon>Bacillati</taxon>
        <taxon>Bacillota</taxon>
        <taxon>Bacilli</taxon>
        <taxon>Bacillales</taxon>
        <taxon>Staphylococcaceae</taxon>
        <taxon>Staphylococcus</taxon>
    </lineage>
</organism>
<sequence length="155" mass="18323">MEESLKQLRKPSIQVMNVLSILFILASAIQYHYDLTFENTPKYLLITTAIGLVINILGLLQMFESKITNPTKQARRYLIVNILTCYFTYITVYNLYFFVAAEHHYYLDKYWYVGFITLFVCSTLHILSLILMSFYPNWLKVDKVIVILTLRLLHH</sequence>
<dbReference type="Proteomes" id="UP000182665">
    <property type="component" value="Unassembled WGS sequence"/>
</dbReference>